<keyword evidence="1" id="KW-1133">Transmembrane helix</keyword>
<gene>
    <name evidence="2" type="ORF">FDP25_12580</name>
</gene>
<evidence type="ECO:0000256" key="1">
    <source>
        <dbReference type="SAM" id="Phobius"/>
    </source>
</evidence>
<name>A0A844D0B4_9RHOB</name>
<dbReference type="Proteomes" id="UP000564704">
    <property type="component" value="Unassembled WGS sequence"/>
</dbReference>
<feature type="transmembrane region" description="Helical" evidence="1">
    <location>
        <begin position="108"/>
        <end position="126"/>
    </location>
</feature>
<dbReference type="OrthoDB" id="7822309at2"/>
<keyword evidence="1" id="KW-0812">Transmembrane</keyword>
<organism evidence="2 3">
    <name type="scientific">Roseovarius bejariae</name>
    <dbReference type="NCBI Taxonomy" id="2576383"/>
    <lineage>
        <taxon>Bacteria</taxon>
        <taxon>Pseudomonadati</taxon>
        <taxon>Pseudomonadota</taxon>
        <taxon>Alphaproteobacteria</taxon>
        <taxon>Rhodobacterales</taxon>
        <taxon>Roseobacteraceae</taxon>
        <taxon>Roseovarius</taxon>
    </lineage>
</organism>
<evidence type="ECO:0000313" key="2">
    <source>
        <dbReference type="EMBL" id="MRU16270.1"/>
    </source>
</evidence>
<reference evidence="2 3" key="1">
    <citation type="submission" date="2019-05" db="EMBL/GenBank/DDBJ databases">
        <title>Roseovarius bejariae sp. nov., a moderately halophylic bacterium isolated from a saline soil in Rambla Salada (Murcia).</title>
        <authorList>
            <person name="Castro D.J."/>
            <person name="Gomez-Altuve A."/>
            <person name="Reina J.C."/>
            <person name="Rodriguez M."/>
            <person name="Sampedro I."/>
            <person name="Llamas I."/>
            <person name="Martinez-Checa F."/>
        </authorList>
    </citation>
    <scope>NUCLEOTIDE SEQUENCE [LARGE SCALE GENOMIC DNA]</scope>
    <source>
        <strain evidence="2 3">A21</strain>
    </source>
</reference>
<dbReference type="AlphaFoldDB" id="A0A844D0B4"/>
<dbReference type="EMBL" id="SZWE01000001">
    <property type="protein sequence ID" value="MRU16270.1"/>
    <property type="molecule type" value="Genomic_DNA"/>
</dbReference>
<dbReference type="RefSeq" id="WP_154152232.1">
    <property type="nucleotide sequence ID" value="NZ_SZWE01000001.1"/>
</dbReference>
<keyword evidence="3" id="KW-1185">Reference proteome</keyword>
<evidence type="ECO:0000313" key="3">
    <source>
        <dbReference type="Proteomes" id="UP000564704"/>
    </source>
</evidence>
<sequence>MTALSEYHRLEASGLWRASLEEQRSEVIVSIGDATLVITDMQDRALAHWSLAAVDRANPGVTPAIYHPDGDPGETLELAENEDQMVEAIEKLRAAIARQRPHPGRLRLVMLLASMAAVAGLAVFWLPDATRRHAVSVVPDVKRTEIGNALFERIQNVTGPACREAGGRDALMRLARRLPAPGGAGQLAVVRGGVKDAVALPGGTILLNRGLVEDYEDPDVVAGYIVAERLRAQVNDPLDDLLAHGGLWSSIRLLTTGALDEETLNAYAEYLLTGERPDLDEDVLLKGFEAWRVRSTPYAYARDISGETTLPLIEADPYATATPEPVLSDANWLRLQGICGG</sequence>
<keyword evidence="1" id="KW-0472">Membrane</keyword>
<protein>
    <submittedName>
        <fullName evidence="2">Uncharacterized protein</fullName>
    </submittedName>
</protein>
<comment type="caution">
    <text evidence="2">The sequence shown here is derived from an EMBL/GenBank/DDBJ whole genome shotgun (WGS) entry which is preliminary data.</text>
</comment>
<proteinExistence type="predicted"/>
<accession>A0A844D0B4</accession>